<dbReference type="EMBL" id="JBEHCU010010538">
    <property type="protein sequence ID" value="KAL1378056.1"/>
    <property type="molecule type" value="Genomic_DNA"/>
</dbReference>
<dbReference type="AlphaFoldDB" id="A0ABD1CNR5"/>
<name>A0ABD1CNR5_CULPP</name>
<evidence type="ECO:0000313" key="1">
    <source>
        <dbReference type="EMBL" id="KAL1378056.1"/>
    </source>
</evidence>
<protein>
    <recommendedName>
        <fullName evidence="3">Metallo-beta-lactamase domain-containing protein</fullName>
    </recommendedName>
</protein>
<evidence type="ECO:0008006" key="3">
    <source>
        <dbReference type="Google" id="ProtNLM"/>
    </source>
</evidence>
<keyword evidence="2" id="KW-1185">Reference proteome</keyword>
<proteinExistence type="predicted"/>
<dbReference type="PANTHER" id="PTHR11935:SF94">
    <property type="entry name" value="TENZING NORGAY, ISOFORM C"/>
    <property type="match status" value="1"/>
</dbReference>
<dbReference type="Proteomes" id="UP001562425">
    <property type="component" value="Unassembled WGS sequence"/>
</dbReference>
<accession>A0ABD1CNR5</accession>
<dbReference type="InterPro" id="IPR036866">
    <property type="entry name" value="RibonucZ/Hydroxyglut_hydro"/>
</dbReference>
<organism evidence="1 2">
    <name type="scientific">Culex pipiens pipiens</name>
    <name type="common">Northern house mosquito</name>
    <dbReference type="NCBI Taxonomy" id="38569"/>
    <lineage>
        <taxon>Eukaryota</taxon>
        <taxon>Metazoa</taxon>
        <taxon>Ecdysozoa</taxon>
        <taxon>Arthropoda</taxon>
        <taxon>Hexapoda</taxon>
        <taxon>Insecta</taxon>
        <taxon>Pterygota</taxon>
        <taxon>Neoptera</taxon>
        <taxon>Endopterygota</taxon>
        <taxon>Diptera</taxon>
        <taxon>Nematocera</taxon>
        <taxon>Culicoidea</taxon>
        <taxon>Culicidae</taxon>
        <taxon>Culicinae</taxon>
        <taxon>Culicini</taxon>
        <taxon>Culex</taxon>
        <taxon>Culex</taxon>
    </lineage>
</organism>
<sequence length="232" mass="25565">MRNFNPQHLPHLRLPVGPNHVLQVAKEAGVTLSKVLTTHHQWDHAGGNADLWKCYQADPSLGILSIYDGNDDRINNMTNTVGQDDTLENGTVPHNVPHLGTAKQVYDSLIMKLSALLDDTKVLCGHDYALNNQHFASTLKSDNVDITQLLGIAKKADLKRRRAMMPFTIGQLKSQRKKHSQVDYYGLFRNIAVFNSVNLACKEEILGNIGCQGAKMLGAAQAVQSSGTRPKC</sequence>
<gene>
    <name evidence="1" type="ORF">pipiens_015848</name>
</gene>
<evidence type="ECO:0000313" key="2">
    <source>
        <dbReference type="Proteomes" id="UP001562425"/>
    </source>
</evidence>
<dbReference type="PANTHER" id="PTHR11935">
    <property type="entry name" value="BETA LACTAMASE DOMAIN"/>
    <property type="match status" value="1"/>
</dbReference>
<comment type="caution">
    <text evidence="1">The sequence shown here is derived from an EMBL/GenBank/DDBJ whole genome shotgun (WGS) entry which is preliminary data.</text>
</comment>
<dbReference type="Gene3D" id="3.60.15.10">
    <property type="entry name" value="Ribonuclease Z/Hydroxyacylglutathione hydrolase-like"/>
    <property type="match status" value="2"/>
</dbReference>
<dbReference type="SUPFAM" id="SSF56281">
    <property type="entry name" value="Metallo-hydrolase/oxidoreductase"/>
    <property type="match status" value="1"/>
</dbReference>
<reference evidence="1 2" key="1">
    <citation type="submission" date="2024-05" db="EMBL/GenBank/DDBJ databases">
        <title>Culex pipiens pipiens assembly and annotation.</title>
        <authorList>
            <person name="Alout H."/>
            <person name="Durand T."/>
        </authorList>
    </citation>
    <scope>NUCLEOTIDE SEQUENCE [LARGE SCALE GENOMIC DNA]</scope>
    <source>
        <strain evidence="1">HA-2024</strain>
        <tissue evidence="1">Whole body</tissue>
    </source>
</reference>